<evidence type="ECO:0000259" key="3">
    <source>
        <dbReference type="SMART" id="SM00672"/>
    </source>
</evidence>
<dbReference type="EMBL" id="JBFXLT010000111">
    <property type="protein sequence ID" value="KAL2808467.1"/>
    <property type="molecule type" value="Genomic_DNA"/>
</dbReference>
<protein>
    <recommendedName>
        <fullName evidence="3">Glycosyl transferase CAP10 domain-containing protein</fullName>
    </recommendedName>
</protein>
<evidence type="ECO:0000256" key="2">
    <source>
        <dbReference type="SAM" id="Phobius"/>
    </source>
</evidence>
<dbReference type="Proteomes" id="UP001610334">
    <property type="component" value="Unassembled WGS sequence"/>
</dbReference>
<dbReference type="PANTHER" id="PTHR12203">
    <property type="entry name" value="KDEL LYS-ASP-GLU-LEU CONTAINING - RELATED"/>
    <property type="match status" value="1"/>
</dbReference>
<comment type="caution">
    <text evidence="4">The sequence shown here is derived from an EMBL/GenBank/DDBJ whole genome shotgun (WGS) entry which is preliminary data.</text>
</comment>
<dbReference type="PANTHER" id="PTHR12203:SF22">
    <property type="entry name" value="CAPSULE ASSOCIATED PROTEIN"/>
    <property type="match status" value="1"/>
</dbReference>
<feature type="transmembrane region" description="Helical" evidence="2">
    <location>
        <begin position="126"/>
        <end position="148"/>
    </location>
</feature>
<keyword evidence="5" id="KW-1185">Reference proteome</keyword>
<feature type="region of interest" description="Disordered" evidence="1">
    <location>
        <begin position="158"/>
        <end position="177"/>
    </location>
</feature>
<gene>
    <name evidence="4" type="ORF">BJX63DRAFT_409176</name>
</gene>
<evidence type="ECO:0000256" key="1">
    <source>
        <dbReference type="SAM" id="MobiDB-lite"/>
    </source>
</evidence>
<evidence type="ECO:0000313" key="4">
    <source>
        <dbReference type="EMBL" id="KAL2808467.1"/>
    </source>
</evidence>
<sequence length="740" mass="84984">MRGEACLNPTSIRFNRVRSIMYLTGLHLIVGRQQIHYLNTRSLVSMIGPWNSLVKKDKVQTNGKVSFGESMTSVPGRRTAEPPPLHEVELHILLCSCSSFCINPCRCHRRHYCVPMRCGRLGQNNLLASVACLAFLSILLVSFAFRFYSDKSTIKIIGPSGKTGSNSPPADHDDSDSMQHPIDWLINDAEQEWKRLLLQQSHRLEDAARHYRQRRGRHPPPGFDKWFAFAQEKDAVIIEDLFDQIYDDISPYWSLEPHEMRRRASGWEPRIVLRDHTQTTVGTAGPGWLQGWTDLISTIEQFLPDMDIPVNGMDESRLIISWEALTEARAQDHTHQLFLSSEAAVDEYMTLPPFDPEHPPENAMPRFLHGDQPFWEIMRHACPPESPGRNSNIPKLDFANPPPEFFNYRNFSSTGYVEDFERSKDPCWRAELQAMHGSFIEPVSISTSHELVPLFGGSKLTVNNEILIPPAMYWADNPLYNGGKQNHGGAWSKKKDSVVWRGIASGGRNRPDTWTGYQRHRFLSMLNGTQVAATNGSSSHGINFRQPNYEYYNVWPGLNNNLPEWLDEHCDVGFLDLRCLDLPDEAHGGPTHCAYTDPYYSIVDPMPMKEMYNYKYLPDIDGNSFSGRYRAFLLSTSLPIKATVYKEWHDTRLIPWAHFVPMDSLYMDIYGIMSYFIGHGEYKGHDAQAERIAMNGKRWAEQVLRREDMQIYVFRLLLEYARLSDDRRDNLAYVDDLQVS</sequence>
<keyword evidence="2" id="KW-1133">Transmembrane helix</keyword>
<evidence type="ECO:0000313" key="5">
    <source>
        <dbReference type="Proteomes" id="UP001610334"/>
    </source>
</evidence>
<reference evidence="4 5" key="1">
    <citation type="submission" date="2024-07" db="EMBL/GenBank/DDBJ databases">
        <title>Section-level genome sequencing and comparative genomics of Aspergillus sections Usti and Cavernicolus.</title>
        <authorList>
            <consortium name="Lawrence Berkeley National Laboratory"/>
            <person name="Nybo J.L."/>
            <person name="Vesth T.C."/>
            <person name="Theobald S."/>
            <person name="Frisvad J.C."/>
            <person name="Larsen T.O."/>
            <person name="Kjaerboelling I."/>
            <person name="Rothschild-Mancinelli K."/>
            <person name="Lyhne E.K."/>
            <person name="Kogle M.E."/>
            <person name="Barry K."/>
            <person name="Clum A."/>
            <person name="Na H."/>
            <person name="Ledsgaard L."/>
            <person name="Lin J."/>
            <person name="Lipzen A."/>
            <person name="Kuo A."/>
            <person name="Riley R."/>
            <person name="Mondo S."/>
            <person name="Labutti K."/>
            <person name="Haridas S."/>
            <person name="Pangalinan J."/>
            <person name="Salamov A.A."/>
            <person name="Simmons B.A."/>
            <person name="Magnuson J.K."/>
            <person name="Chen J."/>
            <person name="Drula E."/>
            <person name="Henrissat B."/>
            <person name="Wiebenga A."/>
            <person name="Lubbers R.J."/>
            <person name="Gomes A.C."/>
            <person name="Makela M.R."/>
            <person name="Stajich J."/>
            <person name="Grigoriev I.V."/>
            <person name="Mortensen U.H."/>
            <person name="De Vries R.P."/>
            <person name="Baker S.E."/>
            <person name="Andersen M.R."/>
        </authorList>
    </citation>
    <scope>NUCLEOTIDE SEQUENCE [LARGE SCALE GENOMIC DNA]</scope>
    <source>
        <strain evidence="4 5">CBS 588.65</strain>
    </source>
</reference>
<accession>A0ABR4H0R3</accession>
<dbReference type="InterPro" id="IPR051091">
    <property type="entry name" value="O-Glucosyltr/Glycosyltrsf_90"/>
</dbReference>
<organism evidence="4 5">
    <name type="scientific">Aspergillus granulosus</name>
    <dbReference type="NCBI Taxonomy" id="176169"/>
    <lineage>
        <taxon>Eukaryota</taxon>
        <taxon>Fungi</taxon>
        <taxon>Dikarya</taxon>
        <taxon>Ascomycota</taxon>
        <taxon>Pezizomycotina</taxon>
        <taxon>Eurotiomycetes</taxon>
        <taxon>Eurotiomycetidae</taxon>
        <taxon>Eurotiales</taxon>
        <taxon>Aspergillaceae</taxon>
        <taxon>Aspergillus</taxon>
        <taxon>Aspergillus subgen. Nidulantes</taxon>
    </lineage>
</organism>
<dbReference type="Pfam" id="PF05686">
    <property type="entry name" value="Glyco_transf_90"/>
    <property type="match status" value="1"/>
</dbReference>
<dbReference type="InterPro" id="IPR006598">
    <property type="entry name" value="CAP10"/>
</dbReference>
<proteinExistence type="predicted"/>
<keyword evidence="2" id="KW-0812">Transmembrane</keyword>
<keyword evidence="2" id="KW-0472">Membrane</keyword>
<name>A0ABR4H0R3_9EURO</name>
<feature type="domain" description="Glycosyl transferase CAP10" evidence="3">
    <location>
        <begin position="416"/>
        <end position="727"/>
    </location>
</feature>
<dbReference type="SMART" id="SM00672">
    <property type="entry name" value="CAP10"/>
    <property type="match status" value="1"/>
</dbReference>